<organism evidence="3 4">
    <name type="scientific">Basidiobolus ranarum</name>
    <dbReference type="NCBI Taxonomy" id="34480"/>
    <lineage>
        <taxon>Eukaryota</taxon>
        <taxon>Fungi</taxon>
        <taxon>Fungi incertae sedis</taxon>
        <taxon>Zoopagomycota</taxon>
        <taxon>Entomophthoromycotina</taxon>
        <taxon>Basidiobolomycetes</taxon>
        <taxon>Basidiobolales</taxon>
        <taxon>Basidiobolaceae</taxon>
        <taxon>Basidiobolus</taxon>
    </lineage>
</organism>
<dbReference type="Proteomes" id="UP001479436">
    <property type="component" value="Unassembled WGS sequence"/>
</dbReference>
<reference evidence="3 4" key="1">
    <citation type="submission" date="2023-04" db="EMBL/GenBank/DDBJ databases">
        <title>Genome of Basidiobolus ranarum AG-B5.</title>
        <authorList>
            <person name="Stajich J.E."/>
            <person name="Carter-House D."/>
            <person name="Gryganskyi A."/>
        </authorList>
    </citation>
    <scope>NUCLEOTIDE SEQUENCE [LARGE SCALE GENOMIC DNA]</scope>
    <source>
        <strain evidence="3 4">AG-B5</strain>
    </source>
</reference>
<feature type="region of interest" description="Disordered" evidence="1">
    <location>
        <begin position="103"/>
        <end position="139"/>
    </location>
</feature>
<gene>
    <name evidence="3" type="ORF">K7432_008610</name>
</gene>
<proteinExistence type="predicted"/>
<accession>A0ABR2VZ69</accession>
<evidence type="ECO:0000313" key="3">
    <source>
        <dbReference type="EMBL" id="KAK9710135.1"/>
    </source>
</evidence>
<protein>
    <submittedName>
        <fullName evidence="3">Uncharacterized protein</fullName>
    </submittedName>
</protein>
<dbReference type="EMBL" id="JASJQH010007361">
    <property type="protein sequence ID" value="KAK9710135.1"/>
    <property type="molecule type" value="Genomic_DNA"/>
</dbReference>
<evidence type="ECO:0000256" key="1">
    <source>
        <dbReference type="SAM" id="MobiDB-lite"/>
    </source>
</evidence>
<sequence length="166" mass="17015">MFSGQKLLMISAVLGTAMTVTAQATNNTTTVLTPQAKCVLDRNCGDEASCIARCYGVPSPNAQDIAKTDACYAECNSASTNIEATEKCRAACNEKYYQPTGPVAVDTPAPTASQTSAESKSTGTNTSTTSGTAPQATEDKHNSASSFAVLSVTSLAAAFVALSVLL</sequence>
<feature type="chain" id="PRO_5045201523" evidence="2">
    <location>
        <begin position="25"/>
        <end position="166"/>
    </location>
</feature>
<keyword evidence="2" id="KW-0732">Signal</keyword>
<feature type="signal peptide" evidence="2">
    <location>
        <begin position="1"/>
        <end position="24"/>
    </location>
</feature>
<evidence type="ECO:0000313" key="4">
    <source>
        <dbReference type="Proteomes" id="UP001479436"/>
    </source>
</evidence>
<feature type="compositionally biased region" description="Low complexity" evidence="1">
    <location>
        <begin position="119"/>
        <end position="132"/>
    </location>
</feature>
<keyword evidence="4" id="KW-1185">Reference proteome</keyword>
<comment type="caution">
    <text evidence="3">The sequence shown here is derived from an EMBL/GenBank/DDBJ whole genome shotgun (WGS) entry which is preliminary data.</text>
</comment>
<evidence type="ECO:0000256" key="2">
    <source>
        <dbReference type="SAM" id="SignalP"/>
    </source>
</evidence>
<name>A0ABR2VZ69_9FUNG</name>